<feature type="binding site" evidence="18">
    <location>
        <position position="49"/>
    </location>
    <ligand>
        <name>[4Fe-4S] cluster</name>
        <dbReference type="ChEBI" id="CHEBI:49883"/>
        <label>1</label>
    </ligand>
</feature>
<keyword evidence="8 18" id="KW-1278">Translocase</keyword>
<dbReference type="GO" id="GO:0022900">
    <property type="term" value="P:electron transport chain"/>
    <property type="evidence" value="ECO:0007669"/>
    <property type="project" value="UniProtKB-UniRule"/>
</dbReference>
<feature type="domain" description="4Fe-4S ferredoxin-type" evidence="19">
    <location>
        <begin position="159"/>
        <end position="188"/>
    </location>
</feature>
<evidence type="ECO:0000256" key="10">
    <source>
        <dbReference type="ARBA" id="ARBA00023002"/>
    </source>
</evidence>
<dbReference type="Gene3D" id="1.10.15.40">
    <property type="entry name" value="Electron transport complex subunit B, putative Fe-S cluster"/>
    <property type="match status" value="1"/>
</dbReference>
<dbReference type="GO" id="GO:0005886">
    <property type="term" value="C:plasma membrane"/>
    <property type="evidence" value="ECO:0007669"/>
    <property type="project" value="UniProtKB-SubCell"/>
</dbReference>
<evidence type="ECO:0000256" key="9">
    <source>
        <dbReference type="ARBA" id="ARBA00022982"/>
    </source>
</evidence>
<dbReference type="PROSITE" id="PS51656">
    <property type="entry name" value="4FE4S"/>
    <property type="match status" value="1"/>
</dbReference>
<feature type="domain" description="4Fe-4S ferredoxin-type" evidence="19">
    <location>
        <begin position="123"/>
        <end position="158"/>
    </location>
</feature>
<feature type="binding site" evidence="18">
    <location>
        <position position="148"/>
    </location>
    <ligand>
        <name>[4Fe-4S] cluster</name>
        <dbReference type="ChEBI" id="CHEBI:49883"/>
        <label>3</label>
    </ligand>
</feature>
<evidence type="ECO:0000256" key="18">
    <source>
        <dbReference type="HAMAP-Rule" id="MF_00463"/>
    </source>
</evidence>
<keyword evidence="13 18" id="KW-0472">Membrane</keyword>
<feature type="binding site" evidence="18">
    <location>
        <position position="174"/>
    </location>
    <ligand>
        <name>[4Fe-4S] cluster</name>
        <dbReference type="ChEBI" id="CHEBI:49883"/>
        <label>3</label>
    </ligand>
</feature>
<dbReference type="GO" id="GO:0051539">
    <property type="term" value="F:4 iron, 4 sulfur cluster binding"/>
    <property type="evidence" value="ECO:0007669"/>
    <property type="project" value="UniProtKB-UniRule"/>
</dbReference>
<feature type="binding site" evidence="18">
    <location>
        <position position="71"/>
    </location>
    <ligand>
        <name>[4Fe-4S] cluster</name>
        <dbReference type="ChEBI" id="CHEBI:49883"/>
        <label>1</label>
    </ligand>
</feature>
<dbReference type="Gene3D" id="3.50.50.60">
    <property type="entry name" value="FAD/NAD(P)-binding domain"/>
    <property type="match status" value="1"/>
</dbReference>
<dbReference type="Gene3D" id="1.10.1060.10">
    <property type="entry name" value="Alpha-helical ferredoxin"/>
    <property type="match status" value="1"/>
</dbReference>
<evidence type="ECO:0000259" key="19">
    <source>
        <dbReference type="PROSITE" id="PS51379"/>
    </source>
</evidence>
<evidence type="ECO:0000256" key="11">
    <source>
        <dbReference type="ARBA" id="ARBA00023004"/>
    </source>
</evidence>
<feature type="binding site" evidence="18">
    <location>
        <position position="178"/>
    </location>
    <ligand>
        <name>[4Fe-4S] cluster</name>
        <dbReference type="ChEBI" id="CHEBI:49883"/>
        <label>2</label>
    </ligand>
</feature>
<keyword evidence="7 18" id="KW-0677">Repeat</keyword>
<dbReference type="InterPro" id="IPR017900">
    <property type="entry name" value="4Fe4S_Fe_S_CS"/>
</dbReference>
<evidence type="ECO:0000256" key="3">
    <source>
        <dbReference type="ARBA" id="ARBA00022485"/>
    </source>
</evidence>
<feature type="region of interest" description="Hydrophobic" evidence="18">
    <location>
        <begin position="1"/>
        <end position="23"/>
    </location>
</feature>
<organism evidence="21 22">
    <name type="scientific">Candidatus Desulfacyla euxinica</name>
    <dbReference type="NCBI Taxonomy" id="2841693"/>
    <lineage>
        <taxon>Bacteria</taxon>
        <taxon>Deltaproteobacteria</taxon>
        <taxon>Candidatus Desulfacyla</taxon>
    </lineage>
</organism>
<evidence type="ECO:0000256" key="7">
    <source>
        <dbReference type="ARBA" id="ARBA00022737"/>
    </source>
</evidence>
<sequence length="685" mass="74157">MVSGFLIMGGLGVVIGVVLALASKVFYVYVDPKIEAVEDALPGANCGGCGLPGCSSNAVAIVAGKASASSCVAGGPDVSAEVAMLMGVKIELKEAEIAAPGCSYGYQDADIKYLYQGINDCRAALLLDGGSKTCPIGCLGLGTCVRACPFGALSMGPDNLPIVDTKLCTGCGTCERECPKHIITLTSTSNRIIGEYVSDECTAPCQRSCPTGINIPGFIQEIRNNNYESALAIIKEKCPLPLICGYICPAPCELSCRRNLTDEAVAINPLKRFVADYEMETGKHITPYKAPGSDQKIAVVGGGAEGLTLSYYLARLGYKPTIFEAKPQLGGILRYVIAENRLPRKVLDHEIEGILQIGVQTKNNVVMGRDFQVESLLRDGFDAVAVTKGGFDSRQVLQPDQNDYDSSISGVYTMLDFLYILSKEKSIDLGQRVLIIHNGRESLDLARRCINMGAERVTIVSSPVVHELPLELQDKKGLAAEGIFIRPQTVVTALKGISRRLIRVALEDIHPIGQIPKERETIRADTLIVAAGRLPEFIFVKSEDQSEAQEEEIVWETIEAFRTFPGDKDGICTPPEPGRISDSSAVVKSLLSGRRLTRAIHQHFSADSVTPIQGLVCETDSILNVTEVHDVISSNRERPHIIDVEGNSKTAWIFPDEYPGLDEASSRREAERCLKCGLICYRKQK</sequence>
<evidence type="ECO:0000256" key="1">
    <source>
        <dbReference type="ARBA" id="ARBA00001917"/>
    </source>
</evidence>
<feature type="binding site" evidence="18">
    <location>
        <position position="171"/>
    </location>
    <ligand>
        <name>[4Fe-4S] cluster</name>
        <dbReference type="ChEBI" id="CHEBI:49883"/>
        <label>3</label>
    </ligand>
</feature>
<comment type="cofactor">
    <cofactor evidence="1">
        <name>FMN</name>
        <dbReference type="ChEBI" id="CHEBI:58210"/>
    </cofactor>
</comment>
<evidence type="ECO:0000256" key="15">
    <source>
        <dbReference type="ARBA" id="ARBA00048792"/>
    </source>
</evidence>
<evidence type="ECO:0000313" key="21">
    <source>
        <dbReference type="EMBL" id="MBC8176863.1"/>
    </source>
</evidence>
<evidence type="ECO:0000313" key="22">
    <source>
        <dbReference type="Proteomes" id="UP000650524"/>
    </source>
</evidence>
<evidence type="ECO:0000256" key="16">
    <source>
        <dbReference type="ARBA" id="ARBA00049578"/>
    </source>
</evidence>
<keyword evidence="9 18" id="KW-0249">Electron transport</keyword>
<proteinExistence type="inferred from homology"/>
<keyword evidence="18" id="KW-1003">Cell membrane</keyword>
<feature type="domain" description="4Fe-4S" evidence="20">
    <location>
        <begin position="29"/>
        <end position="88"/>
    </location>
</feature>
<dbReference type="PANTHER" id="PTHR43073">
    <property type="entry name" value="DIHYDROPYRIMIDINE DEHYDROGENASE [NADP(+)]"/>
    <property type="match status" value="1"/>
</dbReference>
<dbReference type="GO" id="GO:0009055">
    <property type="term" value="F:electron transfer activity"/>
    <property type="evidence" value="ECO:0007669"/>
    <property type="project" value="InterPro"/>
</dbReference>
<comment type="subcellular location">
    <subcellularLocation>
        <location evidence="18">Cell membrane</location>
    </subcellularLocation>
</comment>
<comment type="function">
    <text evidence="18">Part of a membrane-bound complex that couples electron transfer with translocation of ions across the membrane.</text>
</comment>
<evidence type="ECO:0000256" key="4">
    <source>
        <dbReference type="ARBA" id="ARBA00022630"/>
    </source>
</evidence>
<keyword evidence="3 18" id="KW-0004">4Fe-4S</keyword>
<comment type="catalytic activity">
    <reaction evidence="15">
        <text>5,6-dihydrouracil + NAD(+) = uracil + NADH + H(+)</text>
        <dbReference type="Rhea" id="RHEA:20189"/>
        <dbReference type="ChEBI" id="CHEBI:15378"/>
        <dbReference type="ChEBI" id="CHEBI:15901"/>
        <dbReference type="ChEBI" id="CHEBI:17568"/>
        <dbReference type="ChEBI" id="CHEBI:57540"/>
        <dbReference type="ChEBI" id="CHEBI:57945"/>
        <dbReference type="EC" id="1.3.1.1"/>
    </reaction>
</comment>
<name>A0A8J6MXC6_9DELT</name>
<dbReference type="SUPFAM" id="SSF51971">
    <property type="entry name" value="Nucleotide-binding domain"/>
    <property type="match status" value="1"/>
</dbReference>
<evidence type="ECO:0000256" key="5">
    <source>
        <dbReference type="ARBA" id="ARBA00022643"/>
    </source>
</evidence>
<evidence type="ECO:0000256" key="17">
    <source>
        <dbReference type="ARBA" id="ARBA00049714"/>
    </source>
</evidence>
<dbReference type="InterPro" id="IPR007202">
    <property type="entry name" value="4Fe-4S_dom"/>
</dbReference>
<dbReference type="PROSITE" id="PS00198">
    <property type="entry name" value="4FE4S_FER_1"/>
    <property type="match status" value="1"/>
</dbReference>
<dbReference type="Pfam" id="PF14691">
    <property type="entry name" value="Fer4_20"/>
    <property type="match status" value="1"/>
</dbReference>
<dbReference type="InterPro" id="IPR010207">
    <property type="entry name" value="Elect_transpt_cplx_RnfB/RsxB"/>
</dbReference>
<dbReference type="PRINTS" id="PR00419">
    <property type="entry name" value="ADXRDTASE"/>
</dbReference>
<feature type="binding site" evidence="18">
    <location>
        <position position="138"/>
    </location>
    <ligand>
        <name>[4Fe-4S] cluster</name>
        <dbReference type="ChEBI" id="CHEBI:49883"/>
        <label>2</label>
    </ligand>
</feature>
<keyword evidence="10" id="KW-0560">Oxidoreductase</keyword>
<dbReference type="Pfam" id="PF13450">
    <property type="entry name" value="NAD_binding_8"/>
    <property type="match status" value="1"/>
</dbReference>
<evidence type="ECO:0000259" key="20">
    <source>
        <dbReference type="PROSITE" id="PS51656"/>
    </source>
</evidence>
<comment type="function">
    <text evidence="16">Involved in pyrimidine base degradation. Catalyzes physiologically the reduction of uracil to 5,6-dihydrouracil (DHU) by using NADH as a specific cosubstrate. It also catalyzes the reverse reaction and the reduction of thymine to 5,6-dihydrothymine (DHT).</text>
</comment>
<dbReference type="Pfam" id="PF13187">
    <property type="entry name" value="Fer4_9"/>
    <property type="match status" value="1"/>
</dbReference>
<evidence type="ECO:0000256" key="6">
    <source>
        <dbReference type="ARBA" id="ARBA00022723"/>
    </source>
</evidence>
<comment type="subunit">
    <text evidence="17">Heterotetramer of 2 PreA and 2 PreT subunits.</text>
</comment>
<dbReference type="SUPFAM" id="SSF46548">
    <property type="entry name" value="alpha-helical ferredoxin"/>
    <property type="match status" value="1"/>
</dbReference>
<accession>A0A8J6MXC6</accession>
<feature type="binding site" evidence="18">
    <location>
        <position position="144"/>
    </location>
    <ligand>
        <name>[4Fe-4S] cluster</name>
        <dbReference type="ChEBI" id="CHEBI:49883"/>
        <label>2</label>
    </ligand>
</feature>
<comment type="caution">
    <text evidence="21">The sequence shown here is derived from an EMBL/GenBank/DDBJ whole genome shotgun (WGS) entry which is preliminary data.</text>
</comment>
<evidence type="ECO:0000256" key="8">
    <source>
        <dbReference type="ARBA" id="ARBA00022967"/>
    </source>
</evidence>
<dbReference type="InterPro" id="IPR028261">
    <property type="entry name" value="DPD_II"/>
</dbReference>
<dbReference type="Proteomes" id="UP000650524">
    <property type="component" value="Unassembled WGS sequence"/>
</dbReference>
<keyword evidence="11 18" id="KW-0408">Iron</keyword>
<comment type="similarity">
    <text evidence="18">Belongs to the 4Fe4S bacterial-type ferredoxin family. RnfB subfamily.</text>
</comment>
<evidence type="ECO:0000256" key="13">
    <source>
        <dbReference type="ARBA" id="ARBA00023136"/>
    </source>
</evidence>
<evidence type="ECO:0000256" key="12">
    <source>
        <dbReference type="ARBA" id="ARBA00023014"/>
    </source>
</evidence>
<feature type="binding site" evidence="18">
    <location>
        <position position="54"/>
    </location>
    <ligand>
        <name>[4Fe-4S] cluster</name>
        <dbReference type="ChEBI" id="CHEBI:49883"/>
        <label>1</label>
    </ligand>
</feature>
<keyword evidence="2 18" id="KW-0813">Transport</keyword>
<dbReference type="SUPFAM" id="SSF54862">
    <property type="entry name" value="4Fe-4S ferredoxins"/>
    <property type="match status" value="1"/>
</dbReference>
<dbReference type="EMBL" id="JACNJD010000170">
    <property type="protein sequence ID" value="MBC8176863.1"/>
    <property type="molecule type" value="Genomic_DNA"/>
</dbReference>
<keyword evidence="5" id="KW-0288">FMN</keyword>
<dbReference type="GO" id="GO:0004159">
    <property type="term" value="F:dihydropyrimidine dehydrogenase (NAD+) activity"/>
    <property type="evidence" value="ECO:0007669"/>
    <property type="project" value="UniProtKB-EC"/>
</dbReference>
<keyword evidence="6 18" id="KW-0479">Metal-binding</keyword>
<feature type="binding site" evidence="18">
    <location>
        <position position="168"/>
    </location>
    <ligand>
        <name>[4Fe-4S] cluster</name>
        <dbReference type="ChEBI" id="CHEBI:49883"/>
        <label>3</label>
    </ligand>
</feature>
<comment type="caution">
    <text evidence="18">Lacks conserved residue(s) required for the propagation of feature annotation.</text>
</comment>
<dbReference type="EC" id="7.-.-.-" evidence="18"/>
<dbReference type="Pfam" id="PF04060">
    <property type="entry name" value="FeS"/>
    <property type="match status" value="1"/>
</dbReference>
<gene>
    <name evidence="18" type="primary">rnfB</name>
    <name evidence="21" type="ORF">H8E19_05615</name>
</gene>
<keyword evidence="4" id="KW-0285">Flavoprotein</keyword>
<protein>
    <recommendedName>
        <fullName evidence="18">Ion-translocating oxidoreductase complex subunit B</fullName>
        <ecNumber evidence="18">7.-.-.-</ecNumber>
    </recommendedName>
    <alternativeName>
        <fullName evidence="18">Rnf electron transport complex subunit B</fullName>
    </alternativeName>
</protein>
<feature type="binding site" evidence="18">
    <location>
        <position position="134"/>
    </location>
    <ligand>
        <name>[4Fe-4S] cluster</name>
        <dbReference type="ChEBI" id="CHEBI:49883"/>
        <label>2</label>
    </ligand>
</feature>
<evidence type="ECO:0000256" key="2">
    <source>
        <dbReference type="ARBA" id="ARBA00022448"/>
    </source>
</evidence>
<keyword evidence="12 18" id="KW-0411">Iron-sulfur</keyword>
<reference evidence="21 22" key="1">
    <citation type="submission" date="2020-08" db="EMBL/GenBank/DDBJ databases">
        <title>Bridging the membrane lipid divide: bacteria of the FCB group superphylum have the potential to synthesize archaeal ether lipids.</title>
        <authorList>
            <person name="Villanueva L."/>
            <person name="Von Meijenfeldt F.A.B."/>
            <person name="Westbye A.B."/>
            <person name="Yadav S."/>
            <person name="Hopmans E.C."/>
            <person name="Dutilh B.E."/>
            <person name="Sinninghe Damste J.S."/>
        </authorList>
    </citation>
    <scope>NUCLEOTIDE SEQUENCE [LARGE SCALE GENOMIC DNA]</scope>
    <source>
        <strain evidence="21">NIOZ-UU27</strain>
    </source>
</reference>
<feature type="binding site" evidence="18">
    <location>
        <position position="46"/>
    </location>
    <ligand>
        <name>[4Fe-4S] cluster</name>
        <dbReference type="ChEBI" id="CHEBI:49883"/>
        <label>1</label>
    </ligand>
</feature>
<dbReference type="InterPro" id="IPR017896">
    <property type="entry name" value="4Fe4S_Fe-S-bd"/>
</dbReference>
<dbReference type="PROSITE" id="PS51379">
    <property type="entry name" value="4FE4S_FER_2"/>
    <property type="match status" value="2"/>
</dbReference>
<dbReference type="PANTHER" id="PTHR43073:SF2">
    <property type="entry name" value="DIHYDROPYRIMIDINE DEHYDROGENASE [NADP(+)]"/>
    <property type="match status" value="1"/>
</dbReference>
<dbReference type="InterPro" id="IPR009051">
    <property type="entry name" value="Helical_ferredxn"/>
</dbReference>
<dbReference type="AlphaFoldDB" id="A0A8J6MXC6"/>
<comment type="cofactor">
    <cofactor evidence="18">
        <name>[4Fe-4S] cluster</name>
        <dbReference type="ChEBI" id="CHEBI:49883"/>
    </cofactor>
    <text evidence="18">Binds 3 [4Fe-4S] clusters.</text>
</comment>
<dbReference type="HAMAP" id="MF_00463">
    <property type="entry name" value="RsxB_RnfB"/>
    <property type="match status" value="1"/>
</dbReference>
<evidence type="ECO:0000256" key="14">
    <source>
        <dbReference type="ARBA" id="ARBA00047685"/>
    </source>
</evidence>
<comment type="subunit">
    <text evidence="18">The complex is composed of six subunits: RnfA, RnfB, RnfC, RnfD, RnfE and RnfG.</text>
</comment>
<dbReference type="GO" id="GO:0046872">
    <property type="term" value="F:metal ion binding"/>
    <property type="evidence" value="ECO:0007669"/>
    <property type="project" value="UniProtKB-KW"/>
</dbReference>
<dbReference type="InterPro" id="IPR036188">
    <property type="entry name" value="FAD/NAD-bd_sf"/>
</dbReference>
<comment type="catalytic activity">
    <reaction evidence="14">
        <text>5,6-dihydrothymine + NAD(+) = thymine + NADH + H(+)</text>
        <dbReference type="Rhea" id="RHEA:28791"/>
        <dbReference type="ChEBI" id="CHEBI:15378"/>
        <dbReference type="ChEBI" id="CHEBI:17821"/>
        <dbReference type="ChEBI" id="CHEBI:27468"/>
        <dbReference type="ChEBI" id="CHEBI:57540"/>
        <dbReference type="ChEBI" id="CHEBI:57945"/>
        <dbReference type="EC" id="1.3.1.1"/>
    </reaction>
</comment>